<feature type="domain" description="Glycoside hydrolase family 42 N-terminal" evidence="3">
    <location>
        <begin position="65"/>
        <end position="175"/>
    </location>
</feature>
<dbReference type="eggNOG" id="COG1874">
    <property type="taxonomic scope" value="Bacteria"/>
</dbReference>
<dbReference type="InterPro" id="IPR013529">
    <property type="entry name" value="Glyco_hydro_42_N"/>
</dbReference>
<dbReference type="STRING" id="1117379.BABA_11011"/>
<accession>K6DLP3</accession>
<organism evidence="5 6">
    <name type="scientific">Neobacillus bataviensis LMG 21833</name>
    <dbReference type="NCBI Taxonomy" id="1117379"/>
    <lineage>
        <taxon>Bacteria</taxon>
        <taxon>Bacillati</taxon>
        <taxon>Bacillota</taxon>
        <taxon>Bacilli</taxon>
        <taxon>Bacillales</taxon>
        <taxon>Bacillaceae</taxon>
        <taxon>Neobacillus</taxon>
    </lineage>
</organism>
<dbReference type="InterPro" id="IPR032267">
    <property type="entry name" value="DUF4832"/>
</dbReference>
<dbReference type="InterPro" id="IPR017853">
    <property type="entry name" value="GH"/>
</dbReference>
<evidence type="ECO:0000256" key="1">
    <source>
        <dbReference type="ARBA" id="ARBA00022801"/>
    </source>
</evidence>
<dbReference type="AlphaFoldDB" id="K6DLP3"/>
<evidence type="ECO:0000313" key="5">
    <source>
        <dbReference type="EMBL" id="EKN69239.1"/>
    </source>
</evidence>
<dbReference type="OrthoDB" id="9761426at2"/>
<dbReference type="Proteomes" id="UP000006316">
    <property type="component" value="Unassembled WGS sequence"/>
</dbReference>
<keyword evidence="2" id="KW-0326">Glycosidase</keyword>
<evidence type="ECO:0008006" key="7">
    <source>
        <dbReference type="Google" id="ProtNLM"/>
    </source>
</evidence>
<reference evidence="5 6" key="1">
    <citation type="journal article" date="2012" name="Front. Microbiol.">
        <title>Redundancy and modularity in membrane-associated dissimilatory nitrate reduction in Bacillus.</title>
        <authorList>
            <person name="Heylen K."/>
            <person name="Keltjens J."/>
        </authorList>
    </citation>
    <scope>NUCLEOTIDE SEQUENCE [LARGE SCALE GENOMIC DNA]</scope>
    <source>
        <strain evidence="6">LMG 21833T</strain>
    </source>
</reference>
<dbReference type="GO" id="GO:0004565">
    <property type="term" value="F:beta-galactosidase activity"/>
    <property type="evidence" value="ECO:0007669"/>
    <property type="project" value="InterPro"/>
</dbReference>
<dbReference type="RefSeq" id="WP_007085219.1">
    <property type="nucleotide sequence ID" value="NZ_AJLS01000058.1"/>
</dbReference>
<keyword evidence="6" id="KW-1185">Reference proteome</keyword>
<dbReference type="EMBL" id="AJLS01000058">
    <property type="protein sequence ID" value="EKN69239.1"/>
    <property type="molecule type" value="Genomic_DNA"/>
</dbReference>
<sequence>MKKLILILIAVILLIIVAFTVSKRSRQVTFQPERAVNNVIVNPYTGFAPPADGGPYTQPHSLVYANFTWRDLEPKKGHIDFAGIEKKYRLDYWKEKNIKLIFRVVMDTPGDKKHMDIPDWLYKEINEEGTWYDHKWGKGFSPNYSNKKLIAYHNNLIKKLAEQYNNDSEIAFIEIGSIGHWAEFHTLQQDGIYIPFPKLPVVETYVKQYIKYFDKKILLMRRPHQIAIDNKMGLFNDMFGKKPDTVDEFWKWVTKGYTFWLTNEKNPSMEGFWKYAPTGGEFAPTHYWEDYFSSAHFSNTMEQLELTHVSWLGPSSPADYPMNGEMQKRMNQFMNKMGYHFCLLNETHPESVTAGTTFRLSMEWENTGVAPFYFDWPLEISLADQKGEIVYKQQLKADIRKWLPGKHQISEDISLPTKLNSGKYNMLVTILDPATGKPGIQFEMAGRRDDGRYTLGEIMVK</sequence>
<dbReference type="GO" id="GO:0009341">
    <property type="term" value="C:beta-galactosidase complex"/>
    <property type="evidence" value="ECO:0007669"/>
    <property type="project" value="InterPro"/>
</dbReference>
<dbReference type="Gene3D" id="3.20.20.80">
    <property type="entry name" value="Glycosidases"/>
    <property type="match status" value="1"/>
</dbReference>
<dbReference type="GO" id="GO:0005975">
    <property type="term" value="P:carbohydrate metabolic process"/>
    <property type="evidence" value="ECO:0007669"/>
    <property type="project" value="InterPro"/>
</dbReference>
<evidence type="ECO:0000313" key="6">
    <source>
        <dbReference type="Proteomes" id="UP000006316"/>
    </source>
</evidence>
<evidence type="ECO:0000259" key="4">
    <source>
        <dbReference type="Pfam" id="PF16116"/>
    </source>
</evidence>
<dbReference type="Pfam" id="PF02449">
    <property type="entry name" value="Glyco_hydro_42"/>
    <property type="match status" value="1"/>
</dbReference>
<dbReference type="SUPFAM" id="SSF51445">
    <property type="entry name" value="(Trans)glycosidases"/>
    <property type="match status" value="1"/>
</dbReference>
<name>K6DLP3_9BACI</name>
<protein>
    <recommendedName>
        <fullName evidence="7">DUF4832 domain-containing protein</fullName>
    </recommendedName>
</protein>
<dbReference type="PATRIC" id="fig|1117379.3.peg.2298"/>
<comment type="caution">
    <text evidence="5">The sequence shown here is derived from an EMBL/GenBank/DDBJ whole genome shotgun (WGS) entry which is preliminary data.</text>
</comment>
<proteinExistence type="predicted"/>
<evidence type="ECO:0000259" key="3">
    <source>
        <dbReference type="Pfam" id="PF02449"/>
    </source>
</evidence>
<feature type="domain" description="DUF4832" evidence="4">
    <location>
        <begin position="231"/>
        <end position="436"/>
    </location>
</feature>
<dbReference type="Pfam" id="PF16116">
    <property type="entry name" value="DUF4832"/>
    <property type="match status" value="1"/>
</dbReference>
<gene>
    <name evidence="5" type="ORF">BABA_11011</name>
</gene>
<keyword evidence="1" id="KW-0378">Hydrolase</keyword>
<evidence type="ECO:0000256" key="2">
    <source>
        <dbReference type="ARBA" id="ARBA00023295"/>
    </source>
</evidence>